<dbReference type="CDD" id="cd00009">
    <property type="entry name" value="AAA"/>
    <property type="match status" value="1"/>
</dbReference>
<organism evidence="8 9">
    <name type="scientific">Romboutsia weinsteinii</name>
    <dbReference type="NCBI Taxonomy" id="2020949"/>
    <lineage>
        <taxon>Bacteria</taxon>
        <taxon>Bacillati</taxon>
        <taxon>Bacillota</taxon>
        <taxon>Clostridia</taxon>
        <taxon>Peptostreptococcales</taxon>
        <taxon>Peptostreptococcaceae</taxon>
        <taxon>Romboutsia</taxon>
    </lineage>
</organism>
<dbReference type="FunFam" id="3.40.50.300:FF:000006">
    <property type="entry name" value="DNA-binding transcriptional regulator NtrC"/>
    <property type="match status" value="1"/>
</dbReference>
<dbReference type="SUPFAM" id="SSF52540">
    <property type="entry name" value="P-loop containing nucleoside triphosphate hydrolases"/>
    <property type="match status" value="1"/>
</dbReference>
<keyword evidence="1" id="KW-0547">Nucleotide-binding</keyword>
<dbReference type="EMBL" id="NOJY02000008">
    <property type="protein sequence ID" value="RDY28236.1"/>
    <property type="molecule type" value="Genomic_DNA"/>
</dbReference>
<dbReference type="PROSITE" id="PS00675">
    <property type="entry name" value="SIGMA54_INTERACT_1"/>
    <property type="match status" value="1"/>
</dbReference>
<name>A0A371J6D9_9FIRM</name>
<dbReference type="InterPro" id="IPR058031">
    <property type="entry name" value="AAA_lid_NorR"/>
</dbReference>
<dbReference type="Pfam" id="PF25601">
    <property type="entry name" value="AAA_lid_14"/>
    <property type="match status" value="1"/>
</dbReference>
<evidence type="ECO:0000256" key="3">
    <source>
        <dbReference type="ARBA" id="ARBA00023015"/>
    </source>
</evidence>
<keyword evidence="9" id="KW-1185">Reference proteome</keyword>
<feature type="domain" description="PAS" evidence="7">
    <location>
        <begin position="208"/>
        <end position="259"/>
    </location>
</feature>
<evidence type="ECO:0000259" key="6">
    <source>
        <dbReference type="PROSITE" id="PS50045"/>
    </source>
</evidence>
<dbReference type="InterPro" id="IPR036388">
    <property type="entry name" value="WH-like_DNA-bd_sf"/>
</dbReference>
<dbReference type="PROSITE" id="PS00676">
    <property type="entry name" value="SIGMA54_INTERACT_2"/>
    <property type="match status" value="1"/>
</dbReference>
<gene>
    <name evidence="8" type="ORF">CHL78_006515</name>
</gene>
<comment type="caution">
    <text evidence="8">The sequence shown here is derived from an EMBL/GenBank/DDBJ whole genome shotgun (WGS) entry which is preliminary data.</text>
</comment>
<evidence type="ECO:0000259" key="7">
    <source>
        <dbReference type="PROSITE" id="PS50112"/>
    </source>
</evidence>
<dbReference type="PANTHER" id="PTHR32071:SF57">
    <property type="entry name" value="C4-DICARBOXYLATE TRANSPORT TRANSCRIPTIONAL REGULATORY PROTEIN DCTD"/>
    <property type="match status" value="1"/>
</dbReference>
<dbReference type="Pfam" id="PF00989">
    <property type="entry name" value="PAS"/>
    <property type="match status" value="1"/>
</dbReference>
<proteinExistence type="predicted"/>
<keyword evidence="2" id="KW-0067">ATP-binding</keyword>
<dbReference type="SMART" id="SM00091">
    <property type="entry name" value="PAS"/>
    <property type="match status" value="1"/>
</dbReference>
<dbReference type="PROSITE" id="PS50112">
    <property type="entry name" value="PAS"/>
    <property type="match status" value="1"/>
</dbReference>
<evidence type="ECO:0000256" key="5">
    <source>
        <dbReference type="ARBA" id="ARBA00023163"/>
    </source>
</evidence>
<dbReference type="CDD" id="cd00130">
    <property type="entry name" value="PAS"/>
    <property type="match status" value="1"/>
</dbReference>
<dbReference type="GO" id="GO:0005524">
    <property type="term" value="F:ATP binding"/>
    <property type="evidence" value="ECO:0007669"/>
    <property type="project" value="UniProtKB-KW"/>
</dbReference>
<dbReference type="InterPro" id="IPR013767">
    <property type="entry name" value="PAS_fold"/>
</dbReference>
<dbReference type="InterPro" id="IPR035965">
    <property type="entry name" value="PAS-like_dom_sf"/>
</dbReference>
<dbReference type="Pfam" id="PF00158">
    <property type="entry name" value="Sigma54_activat"/>
    <property type="match status" value="1"/>
</dbReference>
<feature type="domain" description="Sigma-54 factor interaction" evidence="6">
    <location>
        <begin position="325"/>
        <end position="554"/>
    </location>
</feature>
<dbReference type="InterPro" id="IPR000014">
    <property type="entry name" value="PAS"/>
</dbReference>
<evidence type="ECO:0000256" key="4">
    <source>
        <dbReference type="ARBA" id="ARBA00023125"/>
    </source>
</evidence>
<dbReference type="InterPro" id="IPR027417">
    <property type="entry name" value="P-loop_NTPase"/>
</dbReference>
<dbReference type="Gene3D" id="1.10.10.10">
    <property type="entry name" value="Winged helix-like DNA-binding domain superfamily/Winged helix DNA-binding domain"/>
    <property type="match status" value="1"/>
</dbReference>
<evidence type="ECO:0000313" key="9">
    <source>
        <dbReference type="Proteomes" id="UP000215694"/>
    </source>
</evidence>
<keyword evidence="5" id="KW-0804">Transcription</keyword>
<evidence type="ECO:0000256" key="2">
    <source>
        <dbReference type="ARBA" id="ARBA00022840"/>
    </source>
</evidence>
<dbReference type="InterPro" id="IPR002078">
    <property type="entry name" value="Sigma_54_int"/>
</dbReference>
<keyword evidence="3" id="KW-0805">Transcription regulation</keyword>
<sequence length="675" mass="77496">MKKIVIISMGDQTGITIKEQLENILDKKIYIEVYNVKQNVNFDINWDLVIFSSEIVEEMVLEKIKQGTKYLVVKRVIGHDYIDKLLNLKKGENILLVNDDKETCETVIKQLKSHGIDHVNYFPYYPGIKSYKKTNIAVTPGEIDIVPEEVKEVIDIKSRKMDITSLTEVLISLDDIDKHGEMLSSYFYRNMVNISKKYINTAHKSLKLKDMLTNILDNQKNGIIYTDLDNKVLVLNEEALKILNVKRHEIISKDIYEMFSGLKEDMAKINDQELLINKEEIKNNSIAVGNMIVINPADNIHKIDEDLRRKRKGEKLNAKYTFDNFIGNCEITAKNIKLAKKIAKSNSTVLIQGETGTGKEILAQAIHNESSRYEYPFVAVNFAALSENLIESELFGYEDGAFTGAKKGGKAGLFKKAHKGTIFLDEIGDASLHLQARLLRVLQEREITPVGSTEVVPVDIRIIAATNKNLLKEVEDKKFREDLYYRLNVMPIYSIPLRERKEDIKLMLKHYILKFEVKENIETFFSNDALRVLESYKWPGNIRELINIVEYLVSTKEEGIKVNICDLPRDILQSVNQIQDIDAKKYEEINKDIFSNIEEHLDLSEDELWVLNKIYKHKGIGRRALAVLASEENLNLGEGKLRRIMSNLKERKFIEINKGINGTKVLDKGLERVGI</sequence>
<protein>
    <submittedName>
        <fullName evidence="8">AAA family ATPase</fullName>
    </submittedName>
</protein>
<dbReference type="InterPro" id="IPR025944">
    <property type="entry name" value="Sigma_54_int_dom_CS"/>
</dbReference>
<dbReference type="OrthoDB" id="9803970at2"/>
<dbReference type="InterPro" id="IPR025943">
    <property type="entry name" value="Sigma_54_int_dom_ATP-bd_2"/>
</dbReference>
<dbReference type="AlphaFoldDB" id="A0A371J6D9"/>
<keyword evidence="4" id="KW-0238">DNA-binding</keyword>
<dbReference type="SUPFAM" id="SSF55785">
    <property type="entry name" value="PYP-like sensor domain (PAS domain)"/>
    <property type="match status" value="1"/>
</dbReference>
<accession>A0A371J6D9</accession>
<evidence type="ECO:0000256" key="1">
    <source>
        <dbReference type="ARBA" id="ARBA00022741"/>
    </source>
</evidence>
<dbReference type="Proteomes" id="UP000215694">
    <property type="component" value="Unassembled WGS sequence"/>
</dbReference>
<dbReference type="Gene3D" id="3.40.50.300">
    <property type="entry name" value="P-loop containing nucleotide triphosphate hydrolases"/>
    <property type="match status" value="1"/>
</dbReference>
<dbReference type="Gene3D" id="1.10.8.60">
    <property type="match status" value="1"/>
</dbReference>
<dbReference type="SMART" id="SM00382">
    <property type="entry name" value="AAA"/>
    <property type="match status" value="1"/>
</dbReference>
<dbReference type="Gene3D" id="3.30.450.20">
    <property type="entry name" value="PAS domain"/>
    <property type="match status" value="1"/>
</dbReference>
<evidence type="ECO:0000313" key="8">
    <source>
        <dbReference type="EMBL" id="RDY28236.1"/>
    </source>
</evidence>
<dbReference type="InterPro" id="IPR003593">
    <property type="entry name" value="AAA+_ATPase"/>
</dbReference>
<dbReference type="PROSITE" id="PS50045">
    <property type="entry name" value="SIGMA54_INTERACT_4"/>
    <property type="match status" value="1"/>
</dbReference>
<dbReference type="PROSITE" id="PS00688">
    <property type="entry name" value="SIGMA54_INTERACT_3"/>
    <property type="match status" value="1"/>
</dbReference>
<dbReference type="InterPro" id="IPR025662">
    <property type="entry name" value="Sigma_54_int_dom_ATP-bd_1"/>
</dbReference>
<reference evidence="8 9" key="1">
    <citation type="journal article" date="2017" name="Genome Announc.">
        <title>Draft Genome Sequence of Romboutsia weinsteinii sp. nov. Strain CCRI-19649(T) Isolated from Surface Water.</title>
        <authorList>
            <person name="Maheux A.F."/>
            <person name="Boudreau D.K."/>
            <person name="Berube E."/>
            <person name="Boissinot M."/>
            <person name="Cantin P."/>
            <person name="Raymond F."/>
            <person name="Corbeil J."/>
            <person name="Omar R.F."/>
            <person name="Bergeron M.G."/>
        </authorList>
    </citation>
    <scope>NUCLEOTIDE SEQUENCE [LARGE SCALE GENOMIC DNA]</scope>
    <source>
        <strain evidence="8 9">CCRI-19649</strain>
    </source>
</reference>
<dbReference type="RefSeq" id="WP_094369047.1">
    <property type="nucleotide sequence ID" value="NZ_NOJY02000008.1"/>
</dbReference>
<dbReference type="PANTHER" id="PTHR32071">
    <property type="entry name" value="TRANSCRIPTIONAL REGULATORY PROTEIN"/>
    <property type="match status" value="1"/>
</dbReference>
<dbReference type="GO" id="GO:0006355">
    <property type="term" value="P:regulation of DNA-templated transcription"/>
    <property type="evidence" value="ECO:0007669"/>
    <property type="project" value="InterPro"/>
</dbReference>
<dbReference type="GO" id="GO:0003677">
    <property type="term" value="F:DNA binding"/>
    <property type="evidence" value="ECO:0007669"/>
    <property type="project" value="UniProtKB-KW"/>
</dbReference>